<dbReference type="InterPro" id="IPR051721">
    <property type="entry name" value="Biopterin_syn/organic_redct"/>
</dbReference>
<dbReference type="PANTHER" id="PTHR44085:SF2">
    <property type="entry name" value="SEPIAPTERIN REDUCTASE"/>
    <property type="match status" value="1"/>
</dbReference>
<dbReference type="Pfam" id="PF00106">
    <property type="entry name" value="adh_short"/>
    <property type="match status" value="1"/>
</dbReference>
<evidence type="ECO:0000256" key="7">
    <source>
        <dbReference type="ARBA" id="ARBA00023002"/>
    </source>
</evidence>
<proteinExistence type="inferred from homology"/>
<dbReference type="InterPro" id="IPR006393">
    <property type="entry name" value="Sepiapterin_red"/>
</dbReference>
<keyword evidence="6" id="KW-0521">NADP</keyword>
<evidence type="ECO:0000313" key="9">
    <source>
        <dbReference type="RefSeq" id="XP_005185425.2"/>
    </source>
</evidence>
<dbReference type="OrthoDB" id="153074at2759"/>
<evidence type="ECO:0000256" key="6">
    <source>
        <dbReference type="ARBA" id="ARBA00022857"/>
    </source>
</evidence>
<gene>
    <name evidence="9" type="primary">LOC101896886</name>
</gene>
<keyword evidence="5" id="KW-0963">Cytoplasm</keyword>
<dbReference type="GeneID" id="101896886"/>
<protein>
    <recommendedName>
        <fullName evidence="4">Sepiapterin reductase</fullName>
        <ecNumber evidence="3">1.1.1.153</ecNumber>
    </recommendedName>
</protein>
<dbReference type="InterPro" id="IPR036291">
    <property type="entry name" value="NAD(P)-bd_dom_sf"/>
</dbReference>
<dbReference type="NCBIfam" id="TIGR01500">
    <property type="entry name" value="sepiapter_red"/>
    <property type="match status" value="1"/>
</dbReference>
<organism evidence="8 9">
    <name type="scientific">Musca domestica</name>
    <name type="common">House fly</name>
    <dbReference type="NCBI Taxonomy" id="7370"/>
    <lineage>
        <taxon>Eukaryota</taxon>
        <taxon>Metazoa</taxon>
        <taxon>Ecdysozoa</taxon>
        <taxon>Arthropoda</taxon>
        <taxon>Hexapoda</taxon>
        <taxon>Insecta</taxon>
        <taxon>Pterygota</taxon>
        <taxon>Neoptera</taxon>
        <taxon>Endopterygota</taxon>
        <taxon>Diptera</taxon>
        <taxon>Brachycera</taxon>
        <taxon>Muscomorpha</taxon>
        <taxon>Muscoidea</taxon>
        <taxon>Muscidae</taxon>
        <taxon>Musca</taxon>
    </lineage>
</organism>
<dbReference type="VEuPathDB" id="VectorBase:MDOMA2_001438"/>
<evidence type="ECO:0000256" key="1">
    <source>
        <dbReference type="ARBA" id="ARBA00004496"/>
    </source>
</evidence>
<dbReference type="InterPro" id="IPR002347">
    <property type="entry name" value="SDR_fam"/>
</dbReference>
<keyword evidence="8" id="KW-1185">Reference proteome</keyword>
<dbReference type="SUPFAM" id="SSF51735">
    <property type="entry name" value="NAD(P)-binding Rossmann-fold domains"/>
    <property type="match status" value="1"/>
</dbReference>
<accession>A0A9J7CV30</accession>
<dbReference type="CDD" id="cd05367">
    <property type="entry name" value="SPR-like_SDR_c"/>
    <property type="match status" value="1"/>
</dbReference>
<evidence type="ECO:0000256" key="4">
    <source>
        <dbReference type="ARBA" id="ARBA00019170"/>
    </source>
</evidence>
<dbReference type="Proteomes" id="UP001652621">
    <property type="component" value="Unplaced"/>
</dbReference>
<dbReference type="VEuPathDB" id="VectorBase:MDOA014217"/>
<dbReference type="PRINTS" id="PR00081">
    <property type="entry name" value="GDHRDH"/>
</dbReference>
<dbReference type="EC" id="1.1.1.153" evidence="3"/>
<evidence type="ECO:0000256" key="5">
    <source>
        <dbReference type="ARBA" id="ARBA00022490"/>
    </source>
</evidence>
<dbReference type="RefSeq" id="XP_005185425.2">
    <property type="nucleotide sequence ID" value="XM_005185368.4"/>
</dbReference>
<keyword evidence="7" id="KW-0560">Oxidoreductase</keyword>
<evidence type="ECO:0000256" key="3">
    <source>
        <dbReference type="ARBA" id="ARBA00013075"/>
    </source>
</evidence>
<comment type="subcellular location">
    <subcellularLocation>
        <location evidence="1">Cytoplasm</location>
    </subcellularLocation>
</comment>
<sequence length="307" mass="34566">MRWMCNNNTSNSWFRTGHSNRHWFARSLALSRYTKSAKKTLGNMVLDLAKKTYFLITGASRGIGKCMAIEVAKKLKSGSVVVLVARDLVALEKTKTEIESKRSDVTVLVYSVDLSKAKAENFQELLRNSLKQANANADTFERAFIIHNAGTVGDVSKSAKDVTDTAIWLDYYHTNVFSTIALNGEFFEEFSKIPKLVINITSLCGIEPFASMSYYCSGKAAREMYFKVLAVEEKDTETQVLNYAPGPIDTDMTVLIQRETINKDLQETFKSQRESKTMLTAEQTTAKFIKILEEVEFTSGAHIDFFD</sequence>
<comment type="similarity">
    <text evidence="2">Belongs to the sepiapterin reductase family.</text>
</comment>
<dbReference type="Gene3D" id="3.40.50.720">
    <property type="entry name" value="NAD(P)-binding Rossmann-like Domain"/>
    <property type="match status" value="1"/>
</dbReference>
<reference evidence="9" key="1">
    <citation type="submission" date="2025-08" db="UniProtKB">
        <authorList>
            <consortium name="RefSeq"/>
        </authorList>
    </citation>
    <scope>IDENTIFICATION</scope>
    <source>
        <strain evidence="9">Aabys</strain>
        <tissue evidence="9">Whole body</tissue>
    </source>
</reference>
<evidence type="ECO:0000313" key="8">
    <source>
        <dbReference type="Proteomes" id="UP001652621"/>
    </source>
</evidence>
<dbReference type="STRING" id="7370.A0A1I8NE05"/>
<dbReference type="eggNOG" id="KOG1204">
    <property type="taxonomic scope" value="Eukaryota"/>
</dbReference>
<dbReference type="PANTHER" id="PTHR44085">
    <property type="entry name" value="SEPIAPTERIN REDUCTASE"/>
    <property type="match status" value="1"/>
</dbReference>
<evidence type="ECO:0000256" key="2">
    <source>
        <dbReference type="ARBA" id="ARBA00010483"/>
    </source>
</evidence>
<name>A0A9J7CV30_MUSDO</name>